<organism evidence="1 2">
    <name type="scientific">Vanilla planifolia</name>
    <name type="common">Vanilla</name>
    <dbReference type="NCBI Taxonomy" id="51239"/>
    <lineage>
        <taxon>Eukaryota</taxon>
        <taxon>Viridiplantae</taxon>
        <taxon>Streptophyta</taxon>
        <taxon>Embryophyta</taxon>
        <taxon>Tracheophyta</taxon>
        <taxon>Spermatophyta</taxon>
        <taxon>Magnoliopsida</taxon>
        <taxon>Liliopsida</taxon>
        <taxon>Asparagales</taxon>
        <taxon>Orchidaceae</taxon>
        <taxon>Vanilloideae</taxon>
        <taxon>Vanilleae</taxon>
        <taxon>Vanilla</taxon>
    </lineage>
</organism>
<sequence>MVTKARERQLRRMSNAVKGAVGEELRNRVMGHKGDENTGKLGRISQLSLKQNFIREEKLRPLMKETLRRDSSELVTSSTLLTGYEICIYVLRRSKLQRIQILSPRSITAIPSS</sequence>
<evidence type="ECO:0000313" key="2">
    <source>
        <dbReference type="Proteomes" id="UP000636800"/>
    </source>
</evidence>
<keyword evidence="2" id="KW-1185">Reference proteome</keyword>
<accession>A0A835R6Z9</accession>
<reference evidence="1 2" key="1">
    <citation type="journal article" date="2020" name="Nat. Food">
        <title>A phased Vanilla planifolia genome enables genetic improvement of flavour and production.</title>
        <authorList>
            <person name="Hasing T."/>
            <person name="Tang H."/>
            <person name="Brym M."/>
            <person name="Khazi F."/>
            <person name="Huang T."/>
            <person name="Chambers A.H."/>
        </authorList>
    </citation>
    <scope>NUCLEOTIDE SEQUENCE [LARGE SCALE GENOMIC DNA]</scope>
    <source>
        <tissue evidence="1">Leaf</tissue>
    </source>
</reference>
<gene>
    <name evidence="1" type="ORF">HPP92_011911</name>
</gene>
<dbReference type="OrthoDB" id="441771at2759"/>
<name>A0A835R6Z9_VANPL</name>
<protein>
    <submittedName>
        <fullName evidence="1">Uncharacterized protein</fullName>
    </submittedName>
</protein>
<evidence type="ECO:0000313" key="1">
    <source>
        <dbReference type="EMBL" id="KAG0481053.1"/>
    </source>
</evidence>
<dbReference type="EMBL" id="JADCNL010000005">
    <property type="protein sequence ID" value="KAG0481053.1"/>
    <property type="molecule type" value="Genomic_DNA"/>
</dbReference>
<dbReference type="Proteomes" id="UP000636800">
    <property type="component" value="Chromosome 5"/>
</dbReference>
<proteinExistence type="predicted"/>
<comment type="caution">
    <text evidence="1">The sequence shown here is derived from an EMBL/GenBank/DDBJ whole genome shotgun (WGS) entry which is preliminary data.</text>
</comment>
<dbReference type="AlphaFoldDB" id="A0A835R6Z9"/>